<sequence length="312" mass="32907">MSHSLLAVFFGLLSSLTIAWGTVVRHNVAGGVTVEEKSSGAAAKAMAGKPIWWAGTFLALLGYALQVVALGFGTLLIVQPMLVLSLVFTLPLSAWTSGRRISKAETCWALLLSLAVAVLVLVGRPTAGVIHPPLSRWIPALAIGIVTLFLLDRYAHTQLRRRKAVILGIVTGGIYGYVALLSKAVTDRLVHDGISELLASWELWALIAGAVIGTVVQQSSFSAGALKHSLPAMTIVEPIVAFGLGYAVLGESFAVQGIGWLVLFAALATMVVAAILLSRHSVDEPTTIQLTNRSQHTSGEQSSNPESTKQAA</sequence>
<protein>
    <submittedName>
        <fullName evidence="3">Uncharacterized protein</fullName>
    </submittedName>
</protein>
<accession>A0A3G6JEM3</accession>
<proteinExistence type="predicted"/>
<keyword evidence="2" id="KW-0472">Membrane</keyword>
<feature type="transmembrane region" description="Helical" evidence="2">
    <location>
        <begin position="197"/>
        <end position="216"/>
    </location>
</feature>
<keyword evidence="4" id="KW-1185">Reference proteome</keyword>
<dbReference type="RefSeq" id="WP_206425794.1">
    <property type="nucleotide sequence ID" value="NZ_CP033896.1"/>
</dbReference>
<evidence type="ECO:0000256" key="1">
    <source>
        <dbReference type="SAM" id="MobiDB-lite"/>
    </source>
</evidence>
<dbReference type="PANTHER" id="PTHR40761:SF1">
    <property type="entry name" value="CONSERVED INTEGRAL MEMBRANE ALANINE VALINE AND LEUCINE RICH PROTEIN-RELATED"/>
    <property type="match status" value="1"/>
</dbReference>
<feature type="transmembrane region" description="Helical" evidence="2">
    <location>
        <begin position="255"/>
        <end position="277"/>
    </location>
</feature>
<dbReference type="AlphaFoldDB" id="A0A3G6JEM3"/>
<dbReference type="PANTHER" id="PTHR40761">
    <property type="entry name" value="CONSERVED INTEGRAL MEMBRANE ALANINE VALINE AND LEUCINE RICH PROTEIN-RELATED"/>
    <property type="match status" value="1"/>
</dbReference>
<feature type="transmembrane region" description="Helical" evidence="2">
    <location>
        <begin position="164"/>
        <end position="185"/>
    </location>
</feature>
<keyword evidence="2" id="KW-0812">Transmembrane</keyword>
<dbReference type="KEGG" id="ccho:CCHOA_11085"/>
<evidence type="ECO:0000313" key="4">
    <source>
        <dbReference type="Proteomes" id="UP000269019"/>
    </source>
</evidence>
<dbReference type="NCBIfam" id="NF038012">
    <property type="entry name" value="DMT_1"/>
    <property type="match status" value="1"/>
</dbReference>
<feature type="transmembrane region" description="Helical" evidence="2">
    <location>
        <begin position="63"/>
        <end position="92"/>
    </location>
</feature>
<feature type="transmembrane region" description="Helical" evidence="2">
    <location>
        <begin position="104"/>
        <end position="122"/>
    </location>
</feature>
<feature type="transmembrane region" description="Helical" evidence="2">
    <location>
        <begin position="134"/>
        <end position="152"/>
    </location>
</feature>
<gene>
    <name evidence="3" type="ORF">CCHOA_11085</name>
</gene>
<evidence type="ECO:0000313" key="3">
    <source>
        <dbReference type="EMBL" id="AZA14594.1"/>
    </source>
</evidence>
<evidence type="ECO:0000256" key="2">
    <source>
        <dbReference type="SAM" id="Phobius"/>
    </source>
</evidence>
<name>A0A3G6JEM3_9CORY</name>
<keyword evidence="2" id="KW-1133">Transmembrane helix</keyword>
<feature type="region of interest" description="Disordered" evidence="1">
    <location>
        <begin position="287"/>
        <end position="312"/>
    </location>
</feature>
<reference evidence="3 4" key="1">
    <citation type="submission" date="2018-11" db="EMBL/GenBank/DDBJ databases">
        <authorList>
            <person name="Kleinhagauer T."/>
            <person name="Glaeser S.P."/>
            <person name="Spergser J."/>
            <person name="Ruckert C."/>
            <person name="Kaempfer P."/>
            <person name="Busse H.-J."/>
        </authorList>
    </citation>
    <scope>NUCLEOTIDE SEQUENCE [LARGE SCALE GENOMIC DNA]</scope>
    <source>
        <strain evidence="3 4">200CH</strain>
    </source>
</reference>
<organism evidence="3 4">
    <name type="scientific">Corynebacterium choanae</name>
    <dbReference type="NCBI Taxonomy" id="1862358"/>
    <lineage>
        <taxon>Bacteria</taxon>
        <taxon>Bacillati</taxon>
        <taxon>Actinomycetota</taxon>
        <taxon>Actinomycetes</taxon>
        <taxon>Mycobacteriales</taxon>
        <taxon>Corynebacteriaceae</taxon>
        <taxon>Corynebacterium</taxon>
    </lineage>
</organism>
<feature type="transmembrane region" description="Helical" evidence="2">
    <location>
        <begin position="228"/>
        <end position="249"/>
    </location>
</feature>
<dbReference type="Proteomes" id="UP000269019">
    <property type="component" value="Chromosome"/>
</dbReference>
<dbReference type="EMBL" id="CP033896">
    <property type="protein sequence ID" value="AZA14594.1"/>
    <property type="molecule type" value="Genomic_DNA"/>
</dbReference>